<dbReference type="InterPro" id="IPR051010">
    <property type="entry name" value="BCAA_transport"/>
</dbReference>
<dbReference type="SUPFAM" id="SSF53822">
    <property type="entry name" value="Periplasmic binding protein-like I"/>
    <property type="match status" value="1"/>
</dbReference>
<dbReference type="GO" id="GO:0006865">
    <property type="term" value="P:amino acid transport"/>
    <property type="evidence" value="ECO:0007669"/>
    <property type="project" value="UniProtKB-KW"/>
</dbReference>
<evidence type="ECO:0000256" key="4">
    <source>
        <dbReference type="ARBA" id="ARBA00022970"/>
    </source>
</evidence>
<dbReference type="STRING" id="225004.SAMN02745152_01968"/>
<sequence length="416" mass="44933">MKKITKVLTGAALVAAAVFTVGCEKKSAEAQTIKIGAMYALSGDKAAIGNNIMRGVDFAVDMINAQGGVNGRKIEIVRGDTQGDPKVGRSVAERLVTQDKVNAILGCHQSTITAIAAQVCEQYKIPELTAISTVDNLSSQGLEYFFRMCPTNTDYVEDQYLYLKDLEDKKGVPMKNIAIFADNSNIGQELIRCSRILAPKYGFNIVAEVQYSSGTTDLTSEVLKIRNAKPDAVLCESYIADAILFAKTLTEQNAHPPVIVAKANGFADPSFIPATPGISNGIASVVEFSADFPKGKEINDKFKAKYGVDMNGHSAESFTAIWILKTAFEQAGSTDGTKVRDALAKMHIVGQFPNGPKIILPYNEIQFGDEVIDGVKHHHNNIPATVAIAQIQNGEWATVWPFEEAAADVQYPAPLK</sequence>
<gene>
    <name evidence="6" type="ORF">SAMN02745152_01968</name>
</gene>
<dbReference type="EMBL" id="FUXC01000013">
    <property type="protein sequence ID" value="SKA02465.1"/>
    <property type="molecule type" value="Genomic_DNA"/>
</dbReference>
<keyword evidence="4" id="KW-0029">Amino-acid transport</keyword>
<keyword evidence="2" id="KW-0813">Transport</keyword>
<dbReference type="OrthoDB" id="369860at2"/>
<evidence type="ECO:0000256" key="1">
    <source>
        <dbReference type="ARBA" id="ARBA00010062"/>
    </source>
</evidence>
<dbReference type="RefSeq" id="WP_078931705.1">
    <property type="nucleotide sequence ID" value="NZ_FUXC01000013.1"/>
</dbReference>
<evidence type="ECO:0000259" key="5">
    <source>
        <dbReference type="Pfam" id="PF13458"/>
    </source>
</evidence>
<dbReference type="Proteomes" id="UP000190395">
    <property type="component" value="Unassembled WGS sequence"/>
</dbReference>
<dbReference type="Gene3D" id="3.40.50.2300">
    <property type="match status" value="2"/>
</dbReference>
<keyword evidence="7" id="KW-1185">Reference proteome</keyword>
<dbReference type="InterPro" id="IPR028082">
    <property type="entry name" value="Peripla_BP_I"/>
</dbReference>
<dbReference type="InterPro" id="IPR028081">
    <property type="entry name" value="Leu-bd"/>
</dbReference>
<feature type="domain" description="Leucine-binding protein" evidence="5">
    <location>
        <begin position="32"/>
        <end position="356"/>
    </location>
</feature>
<dbReference type="Pfam" id="PF13458">
    <property type="entry name" value="Peripla_BP_6"/>
    <property type="match status" value="1"/>
</dbReference>
<evidence type="ECO:0000313" key="6">
    <source>
        <dbReference type="EMBL" id="SKA02465.1"/>
    </source>
</evidence>
<proteinExistence type="inferred from homology"/>
<dbReference type="CDD" id="cd06340">
    <property type="entry name" value="PBP1_ABC_ligand_binding-like"/>
    <property type="match status" value="1"/>
</dbReference>
<evidence type="ECO:0000313" key="7">
    <source>
        <dbReference type="Proteomes" id="UP000190395"/>
    </source>
</evidence>
<dbReference type="PANTHER" id="PTHR30483">
    <property type="entry name" value="LEUCINE-SPECIFIC-BINDING PROTEIN"/>
    <property type="match status" value="1"/>
</dbReference>
<dbReference type="PROSITE" id="PS51257">
    <property type="entry name" value="PROKAR_LIPOPROTEIN"/>
    <property type="match status" value="1"/>
</dbReference>
<dbReference type="InterPro" id="IPR000709">
    <property type="entry name" value="Leu_Ile_Val-bd"/>
</dbReference>
<dbReference type="PANTHER" id="PTHR30483:SF37">
    <property type="entry name" value="ABC TRANSPORTER SUBSTRATE-BINDING PROTEIN"/>
    <property type="match status" value="1"/>
</dbReference>
<comment type="similarity">
    <text evidence="1">Belongs to the leucine-binding protein family.</text>
</comment>
<dbReference type="GeneID" id="303368195"/>
<reference evidence="6 7" key="1">
    <citation type="submission" date="2017-02" db="EMBL/GenBank/DDBJ databases">
        <authorList>
            <person name="Peterson S.W."/>
        </authorList>
    </citation>
    <scope>NUCLEOTIDE SEQUENCE [LARGE SCALE GENOMIC DNA]</scope>
    <source>
        <strain evidence="6 7">ATCC BAA-909</strain>
    </source>
</reference>
<protein>
    <submittedName>
        <fullName evidence="6">Amino acid/amide ABC transporter substrate-binding protein, HAAT family (TC 3.A.1.4.-)</fullName>
    </submittedName>
</protein>
<dbReference type="AlphaFoldDB" id="A0A1T4QFH4"/>
<evidence type="ECO:0000256" key="3">
    <source>
        <dbReference type="ARBA" id="ARBA00022729"/>
    </source>
</evidence>
<accession>A0A1T4QFH4</accession>
<name>A0A1T4QFH4_9SPIR</name>
<dbReference type="PRINTS" id="PR00337">
    <property type="entry name" value="LEUILEVALBP"/>
</dbReference>
<keyword evidence="3" id="KW-0732">Signal</keyword>
<evidence type="ECO:0000256" key="2">
    <source>
        <dbReference type="ARBA" id="ARBA00022448"/>
    </source>
</evidence>
<organism evidence="6 7">
    <name type="scientific">Treponema berlinense</name>
    <dbReference type="NCBI Taxonomy" id="225004"/>
    <lineage>
        <taxon>Bacteria</taxon>
        <taxon>Pseudomonadati</taxon>
        <taxon>Spirochaetota</taxon>
        <taxon>Spirochaetia</taxon>
        <taxon>Spirochaetales</taxon>
        <taxon>Treponemataceae</taxon>
        <taxon>Treponema</taxon>
    </lineage>
</organism>